<feature type="domain" description="Prokaryotic-type class I peptide chain release factors" evidence="4">
    <location>
        <begin position="281"/>
        <end position="297"/>
    </location>
</feature>
<dbReference type="InterPro" id="IPR000352">
    <property type="entry name" value="Pep_chain_release_fac_I"/>
</dbReference>
<dbReference type="SUPFAM" id="SSF75620">
    <property type="entry name" value="Release factor"/>
    <property type="match status" value="1"/>
</dbReference>
<evidence type="ECO:0000256" key="1">
    <source>
        <dbReference type="ARBA" id="ARBA00010835"/>
    </source>
</evidence>
<dbReference type="Pfam" id="PF03462">
    <property type="entry name" value="PCRF"/>
    <property type="match status" value="1"/>
</dbReference>
<evidence type="ECO:0000256" key="3">
    <source>
        <dbReference type="ARBA" id="ARBA00022917"/>
    </source>
</evidence>
<dbReference type="Pfam" id="PF00472">
    <property type="entry name" value="RF-1"/>
    <property type="match status" value="1"/>
</dbReference>
<dbReference type="FunFam" id="3.30.160.20:FF:000004">
    <property type="entry name" value="Peptide chain release factor 1"/>
    <property type="match status" value="1"/>
</dbReference>
<dbReference type="GO" id="GO:0003747">
    <property type="term" value="F:translation release factor activity"/>
    <property type="evidence" value="ECO:0007669"/>
    <property type="project" value="InterPro"/>
</dbReference>
<dbReference type="InterPro" id="IPR050057">
    <property type="entry name" value="Prokaryotic/Mito_RF"/>
</dbReference>
<sequence length="414" mass="46729">MFRLTLSTAARFAGAHLGTRTAARAGAPMAMRAFASHAAEASSSSSSWKPFPQALELRLLSIKSRQQYLMERLASSDESITPAERTNLGREMSTLGPIIERYQNTLQIRAELDSLDQMMQAERDADMLAMVREEREEALARLATSEDALMTDLLPKDKHDVANAILEVRAGTGGDEAAIFTREMLRMYERYAAGRRWKFEILSQTVEHSTRGLRDATALISGRDVFGILKYESGTHRVQRVPQTENQGRVHTSTMTVAVLPEASDVDIKIRESDLRIDVYRAGGAGGQHVNTTDSAVRITHIPTGVVVAIQDERSQHQNREKAMKILAARLYDLERQRLAEERRDARNELIGTGSRSEKIRTYNVQQDRVTDHRIEESLHNYASFMDGDMLDQFVERLQKRDREAQLEELLDTV</sequence>
<dbReference type="EMBL" id="KB932201">
    <property type="protein sequence ID" value="KCV73082.1"/>
    <property type="molecule type" value="Genomic_DNA"/>
</dbReference>
<dbReference type="RefSeq" id="XP_009492783.1">
    <property type="nucleotide sequence ID" value="XM_009494508.1"/>
</dbReference>
<dbReference type="SMART" id="SM00937">
    <property type="entry name" value="PCRF"/>
    <property type="match status" value="1"/>
</dbReference>
<comment type="similarity">
    <text evidence="1">Belongs to the prokaryotic/mitochondrial release factor family.</text>
</comment>
<dbReference type="InterPro" id="IPR005139">
    <property type="entry name" value="PCRF"/>
</dbReference>
<evidence type="ECO:0000256" key="2">
    <source>
        <dbReference type="ARBA" id="ARBA00022481"/>
    </source>
</evidence>
<keyword evidence="3" id="KW-0648">Protein biosynthesis</keyword>
<name>A0A058ZHU9_FONAL</name>
<dbReference type="Gene3D" id="6.10.140.1950">
    <property type="match status" value="1"/>
</dbReference>
<dbReference type="PROSITE" id="PS00745">
    <property type="entry name" value="RF_PROK_I"/>
    <property type="match status" value="1"/>
</dbReference>
<dbReference type="STRING" id="691883.A0A058ZHU9"/>
<accession>A0A058ZHU9</accession>
<dbReference type="InterPro" id="IPR045853">
    <property type="entry name" value="Pep_chain_release_fac_I_sf"/>
</dbReference>
<dbReference type="OrthoDB" id="2019491at2759"/>
<dbReference type="Gene3D" id="3.30.160.20">
    <property type="match status" value="1"/>
</dbReference>
<dbReference type="GeneID" id="20525352"/>
<gene>
    <name evidence="5" type="ORF">H696_00627</name>
</gene>
<proteinExistence type="inferred from homology"/>
<dbReference type="NCBIfam" id="NF001859">
    <property type="entry name" value="PRK00591.1"/>
    <property type="match status" value="1"/>
</dbReference>
<reference evidence="5" key="1">
    <citation type="submission" date="2013-04" db="EMBL/GenBank/DDBJ databases">
        <title>The Genome Sequence of Fonticula alba ATCC 38817.</title>
        <authorList>
            <consortium name="The Broad Institute Genomics Platform"/>
            <person name="Russ C."/>
            <person name="Cuomo C."/>
            <person name="Burger G."/>
            <person name="Gray M.W."/>
            <person name="Holland P.W.H."/>
            <person name="King N."/>
            <person name="Lang F.B.F."/>
            <person name="Roger A.J."/>
            <person name="Ruiz-Trillo I."/>
            <person name="Brown M."/>
            <person name="Walker B."/>
            <person name="Young S."/>
            <person name="Zeng Q."/>
            <person name="Gargeya S."/>
            <person name="Fitzgerald M."/>
            <person name="Haas B."/>
            <person name="Abouelleil A."/>
            <person name="Allen A.W."/>
            <person name="Alvarado L."/>
            <person name="Arachchi H.M."/>
            <person name="Berlin A.M."/>
            <person name="Chapman S.B."/>
            <person name="Gainer-Dewar J."/>
            <person name="Goldberg J."/>
            <person name="Griggs A."/>
            <person name="Gujja S."/>
            <person name="Hansen M."/>
            <person name="Howarth C."/>
            <person name="Imamovic A."/>
            <person name="Ireland A."/>
            <person name="Larimer J."/>
            <person name="McCowan C."/>
            <person name="Murphy C."/>
            <person name="Pearson M."/>
            <person name="Poon T.W."/>
            <person name="Priest M."/>
            <person name="Roberts A."/>
            <person name="Saif S."/>
            <person name="Shea T."/>
            <person name="Sisk P."/>
            <person name="Sykes S."/>
            <person name="Wortman J."/>
            <person name="Nusbaum C."/>
            <person name="Birren B."/>
        </authorList>
    </citation>
    <scope>NUCLEOTIDE SEQUENCE [LARGE SCALE GENOMIC DNA]</scope>
    <source>
        <strain evidence="5">ATCC 38817</strain>
    </source>
</reference>
<organism evidence="5">
    <name type="scientific">Fonticula alba</name>
    <name type="common">Slime mold</name>
    <dbReference type="NCBI Taxonomy" id="691883"/>
    <lineage>
        <taxon>Eukaryota</taxon>
        <taxon>Rotosphaerida</taxon>
        <taxon>Fonticulaceae</taxon>
        <taxon>Fonticula</taxon>
    </lineage>
</organism>
<dbReference type="OMA" id="DHRVGFK"/>
<keyword evidence="2" id="KW-0488">Methylation</keyword>
<dbReference type="PANTHER" id="PTHR43804">
    <property type="entry name" value="LD18447P"/>
    <property type="match status" value="1"/>
</dbReference>
<dbReference type="GO" id="GO:0005737">
    <property type="term" value="C:cytoplasm"/>
    <property type="evidence" value="ECO:0007669"/>
    <property type="project" value="UniProtKB-ARBA"/>
</dbReference>
<evidence type="ECO:0000313" key="6">
    <source>
        <dbReference type="Proteomes" id="UP000030693"/>
    </source>
</evidence>
<dbReference type="AlphaFoldDB" id="A0A058ZHU9"/>
<dbReference type="Proteomes" id="UP000030693">
    <property type="component" value="Unassembled WGS sequence"/>
</dbReference>
<dbReference type="FunFam" id="3.30.70.1660:FF:000002">
    <property type="entry name" value="Peptide chain release factor 1"/>
    <property type="match status" value="1"/>
</dbReference>
<dbReference type="eggNOG" id="KOG2726">
    <property type="taxonomic scope" value="Eukaryota"/>
</dbReference>
<keyword evidence="6" id="KW-1185">Reference proteome</keyword>
<dbReference type="PANTHER" id="PTHR43804:SF7">
    <property type="entry name" value="LD18447P"/>
    <property type="match status" value="1"/>
</dbReference>
<evidence type="ECO:0000259" key="4">
    <source>
        <dbReference type="PROSITE" id="PS00745"/>
    </source>
</evidence>
<evidence type="ECO:0000313" key="5">
    <source>
        <dbReference type="EMBL" id="KCV73082.1"/>
    </source>
</evidence>
<dbReference type="Gene3D" id="3.30.70.1660">
    <property type="match status" value="1"/>
</dbReference>
<protein>
    <submittedName>
        <fullName evidence="5">Peptide chain release factor 1</fullName>
    </submittedName>
</protein>